<evidence type="ECO:0000313" key="1">
    <source>
        <dbReference type="EMBL" id="KAF2007670.1"/>
    </source>
</evidence>
<proteinExistence type="predicted"/>
<protein>
    <submittedName>
        <fullName evidence="1">Uncharacterized protein</fullName>
    </submittedName>
</protein>
<dbReference type="EMBL" id="ML977556">
    <property type="protein sequence ID" value="KAF2007670.1"/>
    <property type="molecule type" value="Genomic_DNA"/>
</dbReference>
<organism evidence="1 2">
    <name type="scientific">Amniculicola lignicola CBS 123094</name>
    <dbReference type="NCBI Taxonomy" id="1392246"/>
    <lineage>
        <taxon>Eukaryota</taxon>
        <taxon>Fungi</taxon>
        <taxon>Dikarya</taxon>
        <taxon>Ascomycota</taxon>
        <taxon>Pezizomycotina</taxon>
        <taxon>Dothideomycetes</taxon>
        <taxon>Pleosporomycetidae</taxon>
        <taxon>Pleosporales</taxon>
        <taxon>Amniculicolaceae</taxon>
        <taxon>Amniculicola</taxon>
    </lineage>
</organism>
<dbReference type="AlphaFoldDB" id="A0A6A5X448"/>
<dbReference type="Proteomes" id="UP000799779">
    <property type="component" value="Unassembled WGS sequence"/>
</dbReference>
<sequence>MHIHRSSLRPQQKSICMVSGIIGLPVASTSILGSASNSLVSSCFFIAYISSSKVLTHVQASHHQLLLPPVSRNRLFKLRHSNNALSMAPSRPPVHNTRMIGEELEAFHSNPTSTATAVGWTDLHRWLIVHHVHGDYADLVVSRCRTVPYRTEPRCPRFCHDSALSDFHITDRLVVQPVHKSEVPLHM</sequence>
<keyword evidence="2" id="KW-1185">Reference proteome</keyword>
<gene>
    <name evidence="1" type="ORF">P154DRAFT_504</name>
</gene>
<accession>A0A6A5X448</accession>
<reference evidence="1" key="1">
    <citation type="journal article" date="2020" name="Stud. Mycol.">
        <title>101 Dothideomycetes genomes: a test case for predicting lifestyles and emergence of pathogens.</title>
        <authorList>
            <person name="Haridas S."/>
            <person name="Albert R."/>
            <person name="Binder M."/>
            <person name="Bloem J."/>
            <person name="Labutti K."/>
            <person name="Salamov A."/>
            <person name="Andreopoulos B."/>
            <person name="Baker S."/>
            <person name="Barry K."/>
            <person name="Bills G."/>
            <person name="Bluhm B."/>
            <person name="Cannon C."/>
            <person name="Castanera R."/>
            <person name="Culley D."/>
            <person name="Daum C."/>
            <person name="Ezra D."/>
            <person name="Gonzalez J."/>
            <person name="Henrissat B."/>
            <person name="Kuo A."/>
            <person name="Liang C."/>
            <person name="Lipzen A."/>
            <person name="Lutzoni F."/>
            <person name="Magnuson J."/>
            <person name="Mondo S."/>
            <person name="Nolan M."/>
            <person name="Ohm R."/>
            <person name="Pangilinan J."/>
            <person name="Park H.-J."/>
            <person name="Ramirez L."/>
            <person name="Alfaro M."/>
            <person name="Sun H."/>
            <person name="Tritt A."/>
            <person name="Yoshinaga Y."/>
            <person name="Zwiers L.-H."/>
            <person name="Turgeon B."/>
            <person name="Goodwin S."/>
            <person name="Spatafora J."/>
            <person name="Crous P."/>
            <person name="Grigoriev I."/>
        </authorList>
    </citation>
    <scope>NUCLEOTIDE SEQUENCE</scope>
    <source>
        <strain evidence="1">CBS 123094</strain>
    </source>
</reference>
<evidence type="ECO:0000313" key="2">
    <source>
        <dbReference type="Proteomes" id="UP000799779"/>
    </source>
</evidence>
<name>A0A6A5X448_9PLEO</name>